<comment type="similarity">
    <text evidence="2 9">Belongs to the TRAFAC class OBG-HflX-like GTPase superfamily. OBG GTPase family.</text>
</comment>
<protein>
    <recommendedName>
        <fullName evidence="9">GTPase Obg</fullName>
        <ecNumber evidence="9">3.6.5.-</ecNumber>
    </recommendedName>
    <alternativeName>
        <fullName evidence="9">GTP-binding protein Obg</fullName>
    </alternativeName>
</protein>
<keyword evidence="7 9" id="KW-0460">Magnesium</keyword>
<comment type="caution">
    <text evidence="13">The sequence shown here is derived from an EMBL/GenBank/DDBJ whole genome shotgun (WGS) entry which is preliminary data.</text>
</comment>
<proteinExistence type="inferred from homology"/>
<keyword evidence="5 9" id="KW-0547">Nucleotide-binding</keyword>
<dbReference type="SUPFAM" id="SSF82051">
    <property type="entry name" value="Obg GTP-binding protein N-terminal domain"/>
    <property type="match status" value="1"/>
</dbReference>
<dbReference type="SUPFAM" id="SSF102741">
    <property type="entry name" value="Obg GTP-binding protein C-terminal domain"/>
    <property type="match status" value="1"/>
</dbReference>
<feature type="binding site" evidence="9">
    <location>
        <begin position="170"/>
        <end position="177"/>
    </location>
    <ligand>
        <name>GTP</name>
        <dbReference type="ChEBI" id="CHEBI:37565"/>
    </ligand>
</feature>
<feature type="binding site" evidence="9">
    <location>
        <begin position="315"/>
        <end position="317"/>
    </location>
    <ligand>
        <name>GTP</name>
        <dbReference type="ChEBI" id="CHEBI:37565"/>
    </ligand>
</feature>
<gene>
    <name evidence="9" type="primary">obg</name>
    <name evidence="13" type="ORF">AT15_02575</name>
</gene>
<comment type="cofactor">
    <cofactor evidence="1 9">
        <name>Mg(2+)</name>
        <dbReference type="ChEBI" id="CHEBI:18420"/>
    </cofactor>
</comment>
<dbReference type="InterPro" id="IPR045086">
    <property type="entry name" value="OBG_GTPase"/>
</dbReference>
<accession>A0A182C8B6</accession>
<keyword evidence="3 9" id="KW-0963">Cytoplasm</keyword>
<dbReference type="NCBIfam" id="NF008954">
    <property type="entry name" value="PRK12296.1"/>
    <property type="match status" value="1"/>
</dbReference>
<dbReference type="InterPro" id="IPR006074">
    <property type="entry name" value="GTP1-OBG_CS"/>
</dbReference>
<dbReference type="RefSeq" id="WP_068345286.1">
    <property type="nucleotide sequence ID" value="NZ_JFHK01000002.1"/>
</dbReference>
<dbReference type="EC" id="3.6.5.-" evidence="9"/>
<comment type="subcellular location">
    <subcellularLocation>
        <location evidence="9">Cytoplasm</location>
    </subcellularLocation>
</comment>
<dbReference type="PROSITE" id="PS51883">
    <property type="entry name" value="OBG"/>
    <property type="match status" value="1"/>
</dbReference>
<comment type="subunit">
    <text evidence="9">Monomer.</text>
</comment>
<dbReference type="GO" id="GO:0000287">
    <property type="term" value="F:magnesium ion binding"/>
    <property type="evidence" value="ECO:0007669"/>
    <property type="project" value="InterPro"/>
</dbReference>
<dbReference type="GO" id="GO:0005737">
    <property type="term" value="C:cytoplasm"/>
    <property type="evidence" value="ECO:0007669"/>
    <property type="project" value="UniProtKB-SubCell"/>
</dbReference>
<dbReference type="Pfam" id="PF09269">
    <property type="entry name" value="DUF1967"/>
    <property type="match status" value="1"/>
</dbReference>
<dbReference type="Gene3D" id="2.70.210.12">
    <property type="entry name" value="GTP1/OBG domain"/>
    <property type="match status" value="1"/>
</dbReference>
<feature type="binding site" evidence="9">
    <location>
        <position position="177"/>
    </location>
    <ligand>
        <name>Mg(2+)</name>
        <dbReference type="ChEBI" id="CHEBI:18420"/>
    </ligand>
</feature>
<reference evidence="13 14" key="1">
    <citation type="submission" date="2014-02" db="EMBL/GenBank/DDBJ databases">
        <title>Kosmotoga genome sequencing.</title>
        <authorList>
            <person name="Pollo S.M."/>
            <person name="Charchuk R."/>
            <person name="Nesbo C.L."/>
        </authorList>
    </citation>
    <scope>NUCLEOTIDE SEQUENCE [LARGE SCALE GENOMIC DNA]</scope>
    <source>
        <strain evidence="13 14">S304</strain>
    </source>
</reference>
<keyword evidence="4 9" id="KW-0479">Metal-binding</keyword>
<dbReference type="InterPro" id="IPR027417">
    <property type="entry name" value="P-loop_NTPase"/>
</dbReference>
<name>A0A182C8B6_9BACT</name>
<evidence type="ECO:0000256" key="2">
    <source>
        <dbReference type="ARBA" id="ARBA00007699"/>
    </source>
</evidence>
<dbReference type="PRINTS" id="PR00326">
    <property type="entry name" value="GTP1OBG"/>
</dbReference>
<dbReference type="GO" id="GO:0005525">
    <property type="term" value="F:GTP binding"/>
    <property type="evidence" value="ECO:0007669"/>
    <property type="project" value="UniProtKB-UniRule"/>
</dbReference>
<evidence type="ECO:0000313" key="13">
    <source>
        <dbReference type="EMBL" id="OAA31729.1"/>
    </source>
</evidence>
<dbReference type="AlphaFoldDB" id="A0A182C8B6"/>
<dbReference type="EMBL" id="JFHK01000002">
    <property type="protein sequence ID" value="OAA31729.1"/>
    <property type="molecule type" value="Genomic_DNA"/>
</dbReference>
<evidence type="ECO:0000256" key="1">
    <source>
        <dbReference type="ARBA" id="ARBA00001946"/>
    </source>
</evidence>
<keyword evidence="6 9" id="KW-0378">Hydrolase</keyword>
<evidence type="ECO:0000256" key="4">
    <source>
        <dbReference type="ARBA" id="ARBA00022723"/>
    </source>
</evidence>
<dbReference type="STRING" id="1453497.AT15_02575"/>
<evidence type="ECO:0000256" key="5">
    <source>
        <dbReference type="ARBA" id="ARBA00022741"/>
    </source>
</evidence>
<dbReference type="InterPro" id="IPR036346">
    <property type="entry name" value="GTP-bd_prot_GTP1/OBG_C_sf"/>
</dbReference>
<dbReference type="NCBIfam" id="TIGR02729">
    <property type="entry name" value="Obg_CgtA"/>
    <property type="match status" value="1"/>
</dbReference>
<dbReference type="GO" id="GO:0042254">
    <property type="term" value="P:ribosome biogenesis"/>
    <property type="evidence" value="ECO:0007669"/>
    <property type="project" value="UniProtKB-UniRule"/>
</dbReference>
<feature type="domain" description="OBG-type G" evidence="10">
    <location>
        <begin position="164"/>
        <end position="334"/>
    </location>
</feature>
<dbReference type="NCBIfam" id="NF008956">
    <property type="entry name" value="PRK12299.1"/>
    <property type="match status" value="1"/>
</dbReference>
<dbReference type="InterPro" id="IPR015349">
    <property type="entry name" value="OCT_dom"/>
</dbReference>
<dbReference type="CDD" id="cd01898">
    <property type="entry name" value="Obg"/>
    <property type="match status" value="1"/>
</dbReference>
<dbReference type="PANTHER" id="PTHR11702">
    <property type="entry name" value="DEVELOPMENTALLY REGULATED GTP-BINDING PROTEIN-RELATED"/>
    <property type="match status" value="1"/>
</dbReference>
<dbReference type="InterPro" id="IPR031167">
    <property type="entry name" value="G_OBG"/>
</dbReference>
<feature type="domain" description="OCT" evidence="11">
    <location>
        <begin position="359"/>
        <end position="436"/>
    </location>
</feature>
<dbReference type="PROSITE" id="PS51710">
    <property type="entry name" value="G_OBG"/>
    <property type="match status" value="1"/>
</dbReference>
<sequence>MSKPESLIDTGKIYVKAGKGGDGAISFRREKFVPFGGPDGGDGGNGGHVFIRATISKNTLSEFRRKRKFIAPDGENGSGAKMNGKNGDSIIIDVPLGTQVFNAETDELIADLKEPGETVCVARGGKGGKGNVHFTTSVNQAPKIAEAGDPGEELHIRLELKLLADVGLIGYPNVGKSTLISVISNAKPKIANYHFTTLVPNLGVVRMGDSGFIVADVPGLIKGAHKGTGLGHNFLKHVERCYLLVHLIDIASIDGRDFVQDYHDIRNELIMHDPDFASKPEIIVANKAEVLPKEELELRIKRFIIETGKDIMPISAATGWNIRELKAKMWEYIKNSKSFLKNFQSAKEPKMPKVSPVSIKEPALDNFKVRREESGVFVVEGPAVDYFSHKIKLKEKQDAFLLEQLEKGGLSRKLKKAGAKDGDTVILNGREYEYKE</sequence>
<feature type="binding site" evidence="9">
    <location>
        <begin position="216"/>
        <end position="219"/>
    </location>
    <ligand>
        <name>GTP</name>
        <dbReference type="ChEBI" id="CHEBI:37565"/>
    </ligand>
</feature>
<dbReference type="Pfam" id="PF01018">
    <property type="entry name" value="GTP1_OBG"/>
    <property type="match status" value="1"/>
</dbReference>
<evidence type="ECO:0000256" key="7">
    <source>
        <dbReference type="ARBA" id="ARBA00022842"/>
    </source>
</evidence>
<feature type="domain" description="Obg" evidence="12">
    <location>
        <begin position="5"/>
        <end position="163"/>
    </location>
</feature>
<dbReference type="FunFam" id="2.70.210.12:FF:000001">
    <property type="entry name" value="GTPase Obg"/>
    <property type="match status" value="1"/>
</dbReference>
<dbReference type="Gene3D" id="3.40.50.300">
    <property type="entry name" value="P-loop containing nucleotide triphosphate hydrolases"/>
    <property type="match status" value="1"/>
</dbReference>
<dbReference type="InterPro" id="IPR036726">
    <property type="entry name" value="GTP1_OBG_dom_sf"/>
</dbReference>
<keyword evidence="14" id="KW-1185">Reference proteome</keyword>
<dbReference type="NCBIfam" id="NF008955">
    <property type="entry name" value="PRK12297.1"/>
    <property type="match status" value="1"/>
</dbReference>
<evidence type="ECO:0000313" key="14">
    <source>
        <dbReference type="Proteomes" id="UP000077339"/>
    </source>
</evidence>
<dbReference type="Pfam" id="PF01926">
    <property type="entry name" value="MMR_HSR1"/>
    <property type="match status" value="1"/>
</dbReference>
<feature type="binding site" evidence="9">
    <location>
        <position position="197"/>
    </location>
    <ligand>
        <name>Mg(2+)</name>
        <dbReference type="ChEBI" id="CHEBI:18420"/>
    </ligand>
</feature>
<dbReference type="GO" id="GO:0003924">
    <property type="term" value="F:GTPase activity"/>
    <property type="evidence" value="ECO:0007669"/>
    <property type="project" value="UniProtKB-UniRule"/>
</dbReference>
<evidence type="ECO:0000259" key="10">
    <source>
        <dbReference type="PROSITE" id="PS51710"/>
    </source>
</evidence>
<dbReference type="InterPro" id="IPR014100">
    <property type="entry name" value="GTP-bd_Obg/CgtA"/>
</dbReference>
<dbReference type="PROSITE" id="PS00905">
    <property type="entry name" value="GTP1_OBG"/>
    <property type="match status" value="1"/>
</dbReference>
<dbReference type="HAMAP" id="MF_01454">
    <property type="entry name" value="GTPase_Obg"/>
    <property type="match status" value="1"/>
</dbReference>
<dbReference type="Gene3D" id="3.30.300.350">
    <property type="entry name" value="GTP-binding protein OBG, C-terminal domain"/>
    <property type="match status" value="1"/>
</dbReference>
<organism evidence="13 14">
    <name type="scientific">Kosmotoga arenicorallina S304</name>
    <dbReference type="NCBI Taxonomy" id="1453497"/>
    <lineage>
        <taxon>Bacteria</taxon>
        <taxon>Thermotogati</taxon>
        <taxon>Thermotogota</taxon>
        <taxon>Thermotogae</taxon>
        <taxon>Kosmotogales</taxon>
        <taxon>Kosmotogaceae</taxon>
        <taxon>Kosmotoga</taxon>
    </lineage>
</organism>
<comment type="function">
    <text evidence="9">An essential GTPase which binds GTP, GDP and possibly (p)ppGpp with moderate affinity, with high nucleotide exchange rates and a fairly low GTP hydrolysis rate. Plays a role in control of the cell cycle, stress response, ribosome biogenesis and in those bacteria that undergo differentiation, in morphogenesis control.</text>
</comment>
<dbReference type="PROSITE" id="PS51881">
    <property type="entry name" value="OCT"/>
    <property type="match status" value="1"/>
</dbReference>
<dbReference type="PATRIC" id="fig|1453497.3.peg.512"/>
<evidence type="ECO:0000256" key="3">
    <source>
        <dbReference type="ARBA" id="ARBA00022490"/>
    </source>
</evidence>
<keyword evidence="8 9" id="KW-0342">GTP-binding</keyword>
<evidence type="ECO:0000259" key="12">
    <source>
        <dbReference type="PROSITE" id="PS51883"/>
    </source>
</evidence>
<dbReference type="InterPro" id="IPR006073">
    <property type="entry name" value="GTP-bd"/>
</dbReference>
<dbReference type="InterPro" id="IPR006169">
    <property type="entry name" value="GTP1_OBG_dom"/>
</dbReference>
<dbReference type="PANTHER" id="PTHR11702:SF31">
    <property type="entry name" value="MITOCHONDRIAL RIBOSOME-ASSOCIATED GTPASE 2"/>
    <property type="match status" value="1"/>
</dbReference>
<dbReference type="SUPFAM" id="SSF52540">
    <property type="entry name" value="P-loop containing nucleoside triphosphate hydrolases"/>
    <property type="match status" value="1"/>
</dbReference>
<evidence type="ECO:0000256" key="9">
    <source>
        <dbReference type="HAMAP-Rule" id="MF_01454"/>
    </source>
</evidence>
<dbReference type="NCBIfam" id="TIGR03595">
    <property type="entry name" value="Obg_CgtA_exten"/>
    <property type="match status" value="1"/>
</dbReference>
<dbReference type="Proteomes" id="UP000077339">
    <property type="component" value="Unassembled WGS sequence"/>
</dbReference>
<evidence type="ECO:0000256" key="6">
    <source>
        <dbReference type="ARBA" id="ARBA00022801"/>
    </source>
</evidence>
<feature type="binding site" evidence="9">
    <location>
        <begin position="195"/>
        <end position="199"/>
    </location>
    <ligand>
        <name>GTP</name>
        <dbReference type="ChEBI" id="CHEBI:37565"/>
    </ligand>
</feature>
<evidence type="ECO:0000256" key="8">
    <source>
        <dbReference type="ARBA" id="ARBA00023134"/>
    </source>
</evidence>
<dbReference type="OrthoDB" id="9807318at2"/>
<evidence type="ECO:0000259" key="11">
    <source>
        <dbReference type="PROSITE" id="PS51881"/>
    </source>
</evidence>
<feature type="binding site" evidence="9">
    <location>
        <begin position="286"/>
        <end position="289"/>
    </location>
    <ligand>
        <name>GTP</name>
        <dbReference type="ChEBI" id="CHEBI:37565"/>
    </ligand>
</feature>